<dbReference type="GeneTree" id="ENSGT00940000164275"/>
<dbReference type="AlphaFoldDB" id="A0A4W4GS50"/>
<dbReference type="SUPFAM" id="SSF53590">
    <property type="entry name" value="Nucleoside hydrolase"/>
    <property type="match status" value="1"/>
</dbReference>
<proteinExistence type="inferred from homology"/>
<dbReference type="Proteomes" id="UP000314983">
    <property type="component" value="Chromosome 1"/>
</dbReference>
<dbReference type="STRING" id="8005.ENSEEEP00000040417"/>
<gene>
    <name evidence="3" type="primary">LOC113574061</name>
</gene>
<dbReference type="OMA" id="VWIDTDM"/>
<evidence type="ECO:0000313" key="4">
    <source>
        <dbReference type="Proteomes" id="UP000314983"/>
    </source>
</evidence>
<reference evidence="4" key="2">
    <citation type="journal article" date="2017" name="Sci. Adv.">
        <title>A tail of two voltages: Proteomic comparison of the three electric organs of the electric eel.</title>
        <authorList>
            <person name="Traeger L.L."/>
            <person name="Sabat G."/>
            <person name="Barrett-Wilt G.A."/>
            <person name="Wells G.B."/>
            <person name="Sussman M.R."/>
        </authorList>
    </citation>
    <scope>NUCLEOTIDE SEQUENCE [LARGE SCALE GENOMIC DNA]</scope>
</reference>
<feature type="domain" description="Inosine/uridine-preferring nucleoside hydrolase" evidence="2">
    <location>
        <begin position="5"/>
        <end position="309"/>
    </location>
</feature>
<reference evidence="3" key="5">
    <citation type="submission" date="2025-09" db="UniProtKB">
        <authorList>
            <consortium name="Ensembl"/>
        </authorList>
    </citation>
    <scope>IDENTIFICATION</scope>
</reference>
<reference evidence="3" key="3">
    <citation type="submission" date="2020-05" db="EMBL/GenBank/DDBJ databases">
        <title>Electrophorus electricus (electric eel) genome, fEleEle1, primary haplotype.</title>
        <authorList>
            <person name="Myers G."/>
            <person name="Meyer A."/>
            <person name="Fedrigo O."/>
            <person name="Formenti G."/>
            <person name="Rhie A."/>
            <person name="Tracey A."/>
            <person name="Sims Y."/>
            <person name="Jarvis E.D."/>
        </authorList>
    </citation>
    <scope>NUCLEOTIDE SEQUENCE [LARGE SCALE GENOMIC DNA]</scope>
</reference>
<reference evidence="3" key="4">
    <citation type="submission" date="2025-08" db="UniProtKB">
        <authorList>
            <consortium name="Ensembl"/>
        </authorList>
    </citation>
    <scope>IDENTIFICATION</scope>
</reference>
<dbReference type="GO" id="GO:0016799">
    <property type="term" value="F:hydrolase activity, hydrolyzing N-glycosyl compounds"/>
    <property type="evidence" value="ECO:0007669"/>
    <property type="project" value="InterPro"/>
</dbReference>
<evidence type="ECO:0000313" key="3">
    <source>
        <dbReference type="Ensembl" id="ENSEEEP00000040417.2"/>
    </source>
</evidence>
<dbReference type="PANTHER" id="PTHR46190:SF1">
    <property type="entry name" value="SI:CH211-201H21.5"/>
    <property type="match status" value="1"/>
</dbReference>
<dbReference type="InterPro" id="IPR036452">
    <property type="entry name" value="Ribo_hydro-like"/>
</dbReference>
<dbReference type="Ensembl" id="ENSEEET00000040881.2">
    <property type="protein sequence ID" value="ENSEEEP00000040417.2"/>
    <property type="gene ID" value="ENSEEEG00000019141.2"/>
</dbReference>
<accession>A0A4W4GS50</accession>
<dbReference type="InterPro" id="IPR052775">
    <property type="entry name" value="IUN_hydrolase"/>
</dbReference>
<comment type="similarity">
    <text evidence="1">Belongs to the IUNH family.</text>
</comment>
<protein>
    <recommendedName>
        <fullName evidence="2">Inosine/uridine-preferring nucleoside hydrolase domain-containing protein</fullName>
    </recommendedName>
</protein>
<sequence>MKKLLLDVDCGVDDAQAIMMALASPGVQIVGITCVHGNTSVENVCKNTLRVLKVCQRQEIPVFCGAGRSLLGKTLNAERFHGQDGLGDVPDPQGAGLEQLQREGAVAALIRLANEHSGEVSVVATAPLTNLALAVRIDPSLPQKLKGLYVMGGNTDSRGNATVCAEFNFAADPEAASIVLSSFLCPTYITTWESACRNKLPWSFCDGWLAQDSEKADFMKRIFRHTMEVAYQDRFQREMVDGVGFVSCDSYAMAAAIDETLVTQYEEMAVSVELCGRYTRGMLVLDTVGFLPEQRNVFIMKKVNVETFKRMMMDALN</sequence>
<dbReference type="InterPro" id="IPR001910">
    <property type="entry name" value="Inosine/uridine_hydrolase_dom"/>
</dbReference>
<name>A0A4W4GS50_ELEEL</name>
<dbReference type="Gene3D" id="3.90.245.10">
    <property type="entry name" value="Ribonucleoside hydrolase-like"/>
    <property type="match status" value="1"/>
</dbReference>
<organism evidence="3 4">
    <name type="scientific">Electrophorus electricus</name>
    <name type="common">Electric eel</name>
    <name type="synonym">Gymnotus electricus</name>
    <dbReference type="NCBI Taxonomy" id="8005"/>
    <lineage>
        <taxon>Eukaryota</taxon>
        <taxon>Metazoa</taxon>
        <taxon>Chordata</taxon>
        <taxon>Craniata</taxon>
        <taxon>Vertebrata</taxon>
        <taxon>Euteleostomi</taxon>
        <taxon>Actinopterygii</taxon>
        <taxon>Neopterygii</taxon>
        <taxon>Teleostei</taxon>
        <taxon>Ostariophysi</taxon>
        <taxon>Gymnotiformes</taxon>
        <taxon>Gymnotoidei</taxon>
        <taxon>Gymnotidae</taxon>
        <taxon>Electrophorus</taxon>
    </lineage>
</organism>
<dbReference type="Pfam" id="PF01156">
    <property type="entry name" value="IU_nuc_hydro"/>
    <property type="match status" value="1"/>
</dbReference>
<evidence type="ECO:0000259" key="2">
    <source>
        <dbReference type="Pfam" id="PF01156"/>
    </source>
</evidence>
<keyword evidence="4" id="KW-1185">Reference proteome</keyword>
<reference evidence="4" key="1">
    <citation type="journal article" date="2014" name="Science">
        <title>Nonhuman genetics. Genomic basis for the convergent evolution of electric organs.</title>
        <authorList>
            <person name="Gallant J.R."/>
            <person name="Traeger L.L."/>
            <person name="Volkening J.D."/>
            <person name="Moffett H."/>
            <person name="Chen P.H."/>
            <person name="Novina C.D."/>
            <person name="Phillips G.N.Jr."/>
            <person name="Anand R."/>
            <person name="Wells G.B."/>
            <person name="Pinch M."/>
            <person name="Guth R."/>
            <person name="Unguez G.A."/>
            <person name="Albert J.S."/>
            <person name="Zakon H.H."/>
            <person name="Samanta M.P."/>
            <person name="Sussman M.R."/>
        </authorList>
    </citation>
    <scope>NUCLEOTIDE SEQUENCE [LARGE SCALE GENOMIC DNA]</scope>
</reference>
<dbReference type="CDD" id="cd02649">
    <property type="entry name" value="nuc_hydro_CeIAG"/>
    <property type="match status" value="1"/>
</dbReference>
<dbReference type="PANTHER" id="PTHR46190">
    <property type="entry name" value="SI:CH211-201H21.5-RELATED"/>
    <property type="match status" value="1"/>
</dbReference>
<evidence type="ECO:0000256" key="1">
    <source>
        <dbReference type="ARBA" id="ARBA00009176"/>
    </source>
</evidence>